<dbReference type="InterPro" id="IPR025286">
    <property type="entry name" value="MOFRL_assoc_dom"/>
</dbReference>
<dbReference type="InterPro" id="IPR038614">
    <property type="entry name" value="GK_N_sf"/>
</dbReference>
<dbReference type="EC" id="1.1.1.81" evidence="3"/>
<accession>D5AN55</accession>
<dbReference type="GO" id="GO:0005737">
    <property type="term" value="C:cytoplasm"/>
    <property type="evidence" value="ECO:0007669"/>
    <property type="project" value="TreeGrafter"/>
</dbReference>
<dbReference type="Proteomes" id="UP000002361">
    <property type="component" value="Chromosome"/>
</dbReference>
<dbReference type="Gene3D" id="3.40.50.10180">
    <property type="entry name" value="Glycerate kinase, MOFRL-like N-terminal domain"/>
    <property type="match status" value="1"/>
</dbReference>
<dbReference type="GO" id="GO:0016618">
    <property type="term" value="F:hydroxypyruvate reductase [NAD(P)H] activity"/>
    <property type="evidence" value="ECO:0007669"/>
    <property type="project" value="UniProtKB-EC"/>
</dbReference>
<dbReference type="InterPro" id="IPR007835">
    <property type="entry name" value="MOFRL"/>
</dbReference>
<reference evidence="3 4" key="2">
    <citation type="journal article" date="2010" name="J. Bacteriol.">
        <title>Complete genome sequence of the photosynthetic purple nonsulfur bacterium Rhodobacter capsulatus SB 1003.</title>
        <authorList>
            <person name="Strnad H."/>
            <person name="Lapidus A."/>
            <person name="Paces J."/>
            <person name="Ulbrich P."/>
            <person name="Vlcek C."/>
            <person name="Paces V."/>
            <person name="Haselkorn R."/>
        </authorList>
    </citation>
    <scope>NUCLEOTIDE SEQUENCE [LARGE SCALE GENOMIC DNA]</scope>
    <source>
        <strain evidence="4">ATCC BAA-309 / NBRC 16581 / SB1003</strain>
    </source>
</reference>
<feature type="domain" description="MOFRL" evidence="1">
    <location>
        <begin position="308"/>
        <end position="413"/>
    </location>
</feature>
<feature type="domain" description="MOFRL-associated" evidence="2">
    <location>
        <begin position="10"/>
        <end position="228"/>
    </location>
</feature>
<gene>
    <name evidence="3" type="primary">ttuD</name>
    <name evidence="3" type="ordered locus">RCAP_rcc02615</name>
</gene>
<dbReference type="EMBL" id="CP001312">
    <property type="protein sequence ID" value="ADE86345.1"/>
    <property type="molecule type" value="Genomic_DNA"/>
</dbReference>
<dbReference type="KEGG" id="rcp:RCAP_rcc02615"/>
<name>D5AN55_RHOCB</name>
<organism evidence="3 4">
    <name type="scientific">Rhodobacter capsulatus (strain ATCC BAA-309 / NBRC 16581 / SB1003)</name>
    <dbReference type="NCBI Taxonomy" id="272942"/>
    <lineage>
        <taxon>Bacteria</taxon>
        <taxon>Pseudomonadati</taxon>
        <taxon>Pseudomonadota</taxon>
        <taxon>Alphaproteobacteria</taxon>
        <taxon>Rhodobacterales</taxon>
        <taxon>Rhodobacter group</taxon>
        <taxon>Rhodobacter</taxon>
    </lineage>
</organism>
<keyword evidence="3" id="KW-0670">Pyruvate</keyword>
<dbReference type="GO" id="GO:0008887">
    <property type="term" value="F:glycerate kinase activity"/>
    <property type="evidence" value="ECO:0007669"/>
    <property type="project" value="InterPro"/>
</dbReference>
<reference key="1">
    <citation type="submission" date="2008-12" db="EMBL/GenBank/DDBJ databases">
        <title>Complete genome sequence of Rhodobacter capsulatus SB1003.</title>
        <authorList>
            <person name="Strnad H."/>
            <person name="Lapidus A."/>
            <person name="Vlcek C."/>
            <person name="Ulbrich P."/>
            <person name="Paces J."/>
            <person name="Maltsev N."/>
            <person name="Kumar V."/>
            <person name="Kogan Y."/>
            <person name="Milgram A."/>
            <person name="Rebrekov D."/>
            <person name="Mazur M."/>
            <person name="Cox R."/>
            <person name="Kyrpides N."/>
            <person name="Kolar M."/>
            <person name="Sachova J."/>
            <person name="Ridl J."/>
            <person name="Ivanova N."/>
            <person name="Kapatral V."/>
            <person name="Los T."/>
            <person name="Lykidis A."/>
            <person name="Mikhailova N."/>
            <person name="Reznik G."/>
            <person name="Vasieva O."/>
            <person name="Fonstein M."/>
            <person name="Paces V."/>
            <person name="Haselkorn R."/>
        </authorList>
    </citation>
    <scope>NUCLEOTIDE SEQUENCE</scope>
    <source>
        <strain>SB1003</strain>
    </source>
</reference>
<proteinExistence type="predicted"/>
<dbReference type="RefSeq" id="WP_013068324.1">
    <property type="nucleotide sequence ID" value="NC_014034.1"/>
</dbReference>
<dbReference type="Pfam" id="PF13660">
    <property type="entry name" value="DUF4147"/>
    <property type="match status" value="1"/>
</dbReference>
<dbReference type="InterPro" id="IPR037035">
    <property type="entry name" value="GK-like_C_sf"/>
</dbReference>
<dbReference type="GeneID" id="31491438"/>
<dbReference type="Pfam" id="PF05161">
    <property type="entry name" value="MOFRL"/>
    <property type="match status" value="1"/>
</dbReference>
<evidence type="ECO:0000313" key="4">
    <source>
        <dbReference type="Proteomes" id="UP000002361"/>
    </source>
</evidence>
<sequence length="420" mass="42485">MAFLTPTDLLHRLFETAVAAADPMQVLPRVLGPRPPGRVVVIGAGKASARMAEAVESLWGPCEGLVITRYGHARPCQGIEIIEASHPVPDAAGVAATRRMLDLLRGLAPGDFVLALISGGGSALLCAPAEGLALAEKQAVTAALLASGAPIEQINTVRKHLSAVKGGQLAAAAFPAQMRALLISDVAGDDPSFIASGPTVGDGTTPAEALKILQDHRIEVPPKVLARLRAGSGVLAPGAFALSRCETVIVAAPAQSLAAAAALARAEGCAVRVQGDALTGEAADLGAKLARMARTYASARRPGGAPLVLLSGGECTVSLRENPGLGGPNVEFLLSALRTLDAAPGIWALAADTDGVDGAAEVAGAVIGPDSLAKARARGLDPAAALAGHDAHRFFAALGTQVKPGPTLTNVNDFRAFLIL</sequence>
<dbReference type="eggNOG" id="COG2379">
    <property type="taxonomic scope" value="Bacteria"/>
</dbReference>
<keyword evidence="3" id="KW-0560">Oxidoreductase</keyword>
<dbReference type="HOGENOM" id="CLU_032279_1_1_5"/>
<evidence type="ECO:0000259" key="2">
    <source>
        <dbReference type="Pfam" id="PF13660"/>
    </source>
</evidence>
<dbReference type="PANTHER" id="PTHR12227:SF0">
    <property type="entry name" value="GLYCERATE KINASE"/>
    <property type="match status" value="1"/>
</dbReference>
<dbReference type="AlphaFoldDB" id="D5AN55"/>
<dbReference type="PANTHER" id="PTHR12227">
    <property type="entry name" value="GLYCERATE KINASE"/>
    <property type="match status" value="1"/>
</dbReference>
<evidence type="ECO:0000259" key="1">
    <source>
        <dbReference type="Pfam" id="PF05161"/>
    </source>
</evidence>
<dbReference type="InterPro" id="IPR039760">
    <property type="entry name" value="MOFRL_protein"/>
</dbReference>
<keyword evidence="4" id="KW-1185">Reference proteome</keyword>
<dbReference type="Gene3D" id="3.40.1480.10">
    <property type="entry name" value="MOFRL domain"/>
    <property type="match status" value="1"/>
</dbReference>
<evidence type="ECO:0000313" key="3">
    <source>
        <dbReference type="EMBL" id="ADE86345.1"/>
    </source>
</evidence>
<protein>
    <submittedName>
        <fullName evidence="3">Hydroxypyruvate reductase</fullName>
        <ecNumber evidence="3">1.1.1.81</ecNumber>
    </submittedName>
</protein>
<dbReference type="STRING" id="272942.RCAP_rcc02615"/>
<dbReference type="SUPFAM" id="SSF82544">
    <property type="entry name" value="GckA/TtuD-like"/>
    <property type="match status" value="1"/>
</dbReference>